<organism evidence="3">
    <name type="scientific">Oikopleura dioica</name>
    <name type="common">Tunicate</name>
    <dbReference type="NCBI Taxonomy" id="34765"/>
    <lineage>
        <taxon>Eukaryota</taxon>
        <taxon>Metazoa</taxon>
        <taxon>Chordata</taxon>
        <taxon>Tunicata</taxon>
        <taxon>Appendicularia</taxon>
        <taxon>Copelata</taxon>
        <taxon>Oikopleuridae</taxon>
        <taxon>Oikopleura</taxon>
    </lineage>
</organism>
<dbReference type="PROSITE" id="PS50878">
    <property type="entry name" value="RT_POL"/>
    <property type="match status" value="1"/>
</dbReference>
<reference evidence="3" key="1">
    <citation type="journal article" date="2010" name="Science">
        <title>Plasticity of animal genome architecture unmasked by rapid evolution of a pelagic tunicate.</title>
        <authorList>
            <person name="Denoeud F."/>
            <person name="Henriet S."/>
            <person name="Mungpakdee S."/>
            <person name="Aury J.M."/>
            <person name="Da Silva C."/>
            <person name="Brinkmann H."/>
            <person name="Mikhaleva J."/>
            <person name="Olsen L.C."/>
            <person name="Jubin C."/>
            <person name="Canestro C."/>
            <person name="Bouquet J.M."/>
            <person name="Danks G."/>
            <person name="Poulain J."/>
            <person name="Campsteijn C."/>
            <person name="Adamski M."/>
            <person name="Cross I."/>
            <person name="Yadetie F."/>
            <person name="Muffato M."/>
            <person name="Louis A."/>
            <person name="Butcher S."/>
            <person name="Tsagkogeorga G."/>
            <person name="Konrad A."/>
            <person name="Singh S."/>
            <person name="Jensen M.F."/>
            <person name="Cong E.H."/>
            <person name="Eikeseth-Otteraa H."/>
            <person name="Noel B."/>
            <person name="Anthouard V."/>
            <person name="Porcel B.M."/>
            <person name="Kachouri-Lafond R."/>
            <person name="Nishino A."/>
            <person name="Ugolini M."/>
            <person name="Chourrout P."/>
            <person name="Nishida H."/>
            <person name="Aasland R."/>
            <person name="Huzurbazar S."/>
            <person name="Westhof E."/>
            <person name="Delsuc F."/>
            <person name="Lehrach H."/>
            <person name="Reinhardt R."/>
            <person name="Weissenbach J."/>
            <person name="Roy S.W."/>
            <person name="Artiguenave F."/>
            <person name="Postlethwait J.H."/>
            <person name="Manak J.R."/>
            <person name="Thompson E.M."/>
            <person name="Jaillon O."/>
            <person name="Du Pasquier L."/>
            <person name="Boudinot P."/>
            <person name="Liberles D.A."/>
            <person name="Volff J.N."/>
            <person name="Philippe H."/>
            <person name="Lenhard B."/>
            <person name="Roest Crollius H."/>
            <person name="Wincker P."/>
            <person name="Chourrout D."/>
        </authorList>
    </citation>
    <scope>NUCLEOTIDE SEQUENCE [LARGE SCALE GENOMIC DNA]</scope>
</reference>
<dbReference type="PANTHER" id="PTHR33332">
    <property type="entry name" value="REVERSE TRANSCRIPTASE DOMAIN-CONTAINING PROTEIN"/>
    <property type="match status" value="1"/>
</dbReference>
<evidence type="ECO:0000259" key="2">
    <source>
        <dbReference type="PROSITE" id="PS50878"/>
    </source>
</evidence>
<dbReference type="InterPro" id="IPR000477">
    <property type="entry name" value="RT_dom"/>
</dbReference>
<feature type="non-terminal residue" evidence="3">
    <location>
        <position position="1"/>
    </location>
</feature>
<name>E4Y7W7_OIKDI</name>
<feature type="compositionally biased region" description="Polar residues" evidence="1">
    <location>
        <begin position="1864"/>
        <end position="1873"/>
    </location>
</feature>
<feature type="domain" description="Reverse transcriptase" evidence="2">
    <location>
        <begin position="488"/>
        <end position="736"/>
    </location>
</feature>
<proteinExistence type="predicted"/>
<protein>
    <recommendedName>
        <fullName evidence="2">Reverse transcriptase domain-containing protein</fullName>
    </recommendedName>
</protein>
<dbReference type="EMBL" id="FN654314">
    <property type="protein sequence ID" value="CBY31717.1"/>
    <property type="molecule type" value="Genomic_DNA"/>
</dbReference>
<sequence>NLGKINMSKIKELVEFHPTSAIICVSEVYCETDLLSDRVAWPDGYTIYASDPSPVGELSFTMIIVKNNLQVTGQVQGLHQNCAIHIKLPEVELTVGCFYHFNQTKYNGYVSKFNATEEVFFDDLERIEAAAKDHAIIGGDLNMDCTSPRGGERVKVTRFGNILSNFVNQVDFITHRRGNCQDTSIDTVWTKGVTVTESKPLNHDRLLRSDGHVGIMICMKIMCPGDVKRRLWRRRARADPDEVYKESVKLFVESAEIEEYDKKQEFDWLTWSTNSMDKMLEKTRPLSVQIIEENPYKVPRRKDTSEYLRLLICLDSQLSKIEVLEEAKDLKVTADSRKKLSWAINKVRLVFGKLRIRDQRIFYAKKFNDLDVENIDGWRAFDRRIKGSNVRQVETSPDETGEILLKMQMSTAPPEPDSDSENDENLPENEKFTLGNFRINRQDICETLMGALSRTKKTSNDLQGVNRNFLELSCTGLLEKMVLFVAKLAFEKGSYFNIWRINKITALLKANLKLRPITSAAFLAALLEKMITYGFQEFLLFKGLVFECQFGFRSGSSCGLATYCLEKSMNSMAVKVSSKGKLEAGKAVGVVSTDAMNAFGIVRFKPLVRKLKGVMKGTALTWFQNFLEGRKFKVSMRGFESRIFELPPWGLPQGGAASPCLYAFYTKDIFKQNHEIINSVLNRRADEETPTGSGLRQRNIRSSCELAGNDGGGVTLTGGKQPLTCCLTGGWLGREFNSCSGSTPLESGCVNGHVIAQSLNLAYADDCVSVINANDAADLESQLEAQAENCMANLKKLGIPVCPAKSTALVFGEQTSSIRINVGGAVIKPSKQIKYLGIIVNVDEKKNKLAYTDHYRILKAKLRRKAEQLSEVGRFLPGEVNALMCRGILSGICLHGLDYIGRPSSADMRTIQNIIKRALERRGAEKFWQRELRLKQEKEGVREKRVTKSVLAESPWRLESEVGLEVLDNYKQPTINRQIAKQSLNAIYKAFRVRSAETAWEGLKGCVKFKFVGKGKLYTMPNIFEYEGLQKKFENRNKYLPGRHPQYWLKSESLEFSAAKAKANHVRMMAESGAIEIVLQKPSHKLRNYAIDSKQWPFHSFSDFNELPRGDRALLVSERFSEGIKMFMNRCHVHYDNSSWCSACVQPNIYRYKEERFGRLMSKKYRWAGNTYVNRSKTLFEEKLVKINKLKEFELEISEAFEPNVAARQQRVMATLTVRGRLKEKWDLKILLTKVRKIVRGPCVTLDDRNWGRVIAGGTGEWVKWNAEVRKLILKDKFGPDNFPMSIILREQRYIMLKRLTAPTMAMSRLLLDCKSGEYFLLVKGAEFTEAFYERFGDYAVLPTVTLDKPFVRNGSDPVKAHDILHLAARYALAFPSTFEGADEVLTWAGLSGSVTNGGSDLGSRMVRHPEVLKGDAVWRLTLVKSMPGSAGMLSHADELVPEWSSHLLEQDPSTGFGNDWRLAPADVKYHDYLYWSKDAWNVMKVASTLIISKARLVLARNLVRIFVLNGPADLLVKTVEKTFAQQSQLSGMINNAPNVLSRVLQMLRASEDLDDSQLRARMQRAVTAITLEFSLPSKSEEEALLEIISDQIEAKKLQMVLQALDAEGSDEGALDELADIISRRFWSGDVGASGLVDAKEVMWRLTKVLGIGMKTFEGLDGLLTRLSGCGLFSTLQKMIGHTLGQGCAMCSVGPPVNEMGIRWNGSGRFFLLIDWFRLMGKQGKALTSPNVTFRGFSTRTRGKPVDLTGFSCPADGYLALRGLMAPVISGLAPGVFGTTPRKLNGRCLGRFIGRIELFNVYAYPSRKRSLQGRRLISSECLANKDDLESSDEEYEGEGNGRIDRAIRRIMREARQGDARLTRGPSTTLLKSKNTSHDNSRGMGLRQ</sequence>
<feature type="region of interest" description="Disordered" evidence="1">
    <location>
        <begin position="1854"/>
        <end position="1887"/>
    </location>
</feature>
<dbReference type="InterPro" id="IPR036691">
    <property type="entry name" value="Endo/exonu/phosph_ase_sf"/>
</dbReference>
<dbReference type="Gene3D" id="3.60.10.10">
    <property type="entry name" value="Endonuclease/exonuclease/phosphatase"/>
    <property type="match status" value="1"/>
</dbReference>
<evidence type="ECO:0000256" key="1">
    <source>
        <dbReference type="SAM" id="MobiDB-lite"/>
    </source>
</evidence>
<evidence type="ECO:0000313" key="3">
    <source>
        <dbReference type="EMBL" id="CBY31717.1"/>
    </source>
</evidence>
<dbReference type="SUPFAM" id="SSF56219">
    <property type="entry name" value="DNase I-like"/>
    <property type="match status" value="1"/>
</dbReference>
<accession>E4Y7W7</accession>
<gene>
    <name evidence="3" type="ORF">GSOID_T00025637001</name>
</gene>
<dbReference type="Proteomes" id="UP000011014">
    <property type="component" value="Unassembled WGS sequence"/>
</dbReference>